<dbReference type="SUPFAM" id="SSF55031">
    <property type="entry name" value="Bacterial exopeptidase dimerisation domain"/>
    <property type="match status" value="1"/>
</dbReference>
<reference evidence="2" key="1">
    <citation type="submission" date="2022-12" db="EMBL/GenBank/DDBJ databases">
        <authorList>
            <person name="Wang J."/>
        </authorList>
    </citation>
    <scope>NUCLEOTIDE SEQUENCE</scope>
    <source>
        <strain evidence="2">HY-45-18</strain>
    </source>
</reference>
<dbReference type="EMBL" id="JAPQER010000005">
    <property type="protein sequence ID" value="MCY6485088.1"/>
    <property type="molecule type" value="Genomic_DNA"/>
</dbReference>
<dbReference type="RefSeq" id="WP_268041410.1">
    <property type="nucleotide sequence ID" value="NZ_JAPQER010000005.1"/>
</dbReference>
<feature type="domain" description="Peptidase M20 dimerisation" evidence="1">
    <location>
        <begin position="184"/>
        <end position="280"/>
    </location>
</feature>
<dbReference type="Pfam" id="PF07687">
    <property type="entry name" value="M20_dimer"/>
    <property type="match status" value="1"/>
</dbReference>
<dbReference type="InterPro" id="IPR017439">
    <property type="entry name" value="Amidohydrolase"/>
</dbReference>
<dbReference type="InterPro" id="IPR002933">
    <property type="entry name" value="Peptidase_M20"/>
</dbReference>
<dbReference type="InterPro" id="IPR036264">
    <property type="entry name" value="Bact_exopeptidase_dim_dom"/>
</dbReference>
<evidence type="ECO:0000313" key="2">
    <source>
        <dbReference type="EMBL" id="MCY6485088.1"/>
    </source>
</evidence>
<proteinExistence type="predicted"/>
<dbReference type="Proteomes" id="UP001078443">
    <property type="component" value="Unassembled WGS sequence"/>
</dbReference>
<gene>
    <name evidence="2" type="ORF">OW763_12135</name>
</gene>
<accession>A0ABT4D1G9</accession>
<dbReference type="NCBIfam" id="TIGR01891">
    <property type="entry name" value="amidohydrolases"/>
    <property type="match status" value="1"/>
</dbReference>
<dbReference type="PANTHER" id="PTHR11014:SF63">
    <property type="entry name" value="METALLOPEPTIDASE, PUTATIVE (AFU_ORTHOLOGUE AFUA_6G09600)-RELATED"/>
    <property type="match status" value="1"/>
</dbReference>
<protein>
    <submittedName>
        <fullName evidence="2">M20 family metallopeptidase</fullName>
    </submittedName>
</protein>
<name>A0ABT4D1G9_9CLOT</name>
<comment type="caution">
    <text evidence="2">The sequence shown here is derived from an EMBL/GenBank/DDBJ whole genome shotgun (WGS) entry which is preliminary data.</text>
</comment>
<dbReference type="PANTHER" id="PTHR11014">
    <property type="entry name" value="PEPTIDASE M20 FAMILY MEMBER"/>
    <property type="match status" value="1"/>
</dbReference>
<evidence type="ECO:0000313" key="3">
    <source>
        <dbReference type="Proteomes" id="UP001078443"/>
    </source>
</evidence>
<dbReference type="Gene3D" id="3.40.630.10">
    <property type="entry name" value="Zn peptidases"/>
    <property type="match status" value="1"/>
</dbReference>
<sequence length="386" mass="42175">MDVRKLAKEYKQYVIELRRKFHMYPELSLKEFKTSQLIKEELDNIGITYISVAETGIIAEIKGKGKGKTIALRADIDGLAVTEANDLEYKSKHEGFMHACGHDCHIAMLLGAARILNEVKGELSGTVKIVFQPAEEIGVGAKEMIKQGALQGVDGVFGMHVWSDLECGKVCVKEGPGWAAADVFTIRVKGKGGHGSAPHQGIDAVLASSAIVMNLQSIVSRELSPFEPAVVSVGYLKAGSEYNVIASEAVLRGTTRCYNEEIRKKFPELIERIAKQTASTYRAEAELEYIQGPPVVVNDADCSKIADKAVQKIGAESVQFQKISAAEDVAQYMNKVPGVFAVVGVKNKDKGACYAQHHPNYNVDEEALEIGTALHVQYVFDFLNEK</sequence>
<dbReference type="CDD" id="cd08019">
    <property type="entry name" value="M20_Acy1-like"/>
    <property type="match status" value="1"/>
</dbReference>
<keyword evidence="3" id="KW-1185">Reference proteome</keyword>
<dbReference type="InterPro" id="IPR011650">
    <property type="entry name" value="Peptidase_M20_dimer"/>
</dbReference>
<evidence type="ECO:0000259" key="1">
    <source>
        <dbReference type="Pfam" id="PF07687"/>
    </source>
</evidence>
<dbReference type="PIRSF" id="PIRSF005962">
    <property type="entry name" value="Pept_M20D_amidohydro"/>
    <property type="match status" value="1"/>
</dbReference>
<dbReference type="Pfam" id="PF01546">
    <property type="entry name" value="Peptidase_M20"/>
    <property type="match status" value="1"/>
</dbReference>
<dbReference type="SUPFAM" id="SSF53187">
    <property type="entry name" value="Zn-dependent exopeptidases"/>
    <property type="match status" value="1"/>
</dbReference>
<dbReference type="Gene3D" id="3.30.70.360">
    <property type="match status" value="1"/>
</dbReference>
<organism evidence="2 3">
    <name type="scientific">Clostridium aestuarii</name>
    <dbReference type="NCBI Taxonomy" id="338193"/>
    <lineage>
        <taxon>Bacteria</taxon>
        <taxon>Bacillati</taxon>
        <taxon>Bacillota</taxon>
        <taxon>Clostridia</taxon>
        <taxon>Eubacteriales</taxon>
        <taxon>Clostridiaceae</taxon>
        <taxon>Clostridium</taxon>
    </lineage>
</organism>